<protein>
    <submittedName>
        <fullName evidence="8">Arabinose ABC transporter permease</fullName>
    </submittedName>
</protein>
<feature type="transmembrane region" description="Helical" evidence="6">
    <location>
        <begin position="170"/>
        <end position="188"/>
    </location>
</feature>
<keyword evidence="5 6" id="KW-0472">Membrane</keyword>
<evidence type="ECO:0000259" key="7">
    <source>
        <dbReference type="PROSITE" id="PS50850"/>
    </source>
</evidence>
<proteinExistence type="predicted"/>
<dbReference type="PANTHER" id="PTHR23506">
    <property type="entry name" value="GH10249P"/>
    <property type="match status" value="1"/>
</dbReference>
<evidence type="ECO:0000256" key="6">
    <source>
        <dbReference type="SAM" id="Phobius"/>
    </source>
</evidence>
<dbReference type="RefSeq" id="WP_138188531.1">
    <property type="nucleotide sequence ID" value="NZ_LS992241.1"/>
</dbReference>
<feature type="transmembrane region" description="Helical" evidence="6">
    <location>
        <begin position="302"/>
        <end position="327"/>
    </location>
</feature>
<evidence type="ECO:0000256" key="1">
    <source>
        <dbReference type="ARBA" id="ARBA00004651"/>
    </source>
</evidence>
<evidence type="ECO:0000256" key="5">
    <source>
        <dbReference type="ARBA" id="ARBA00023136"/>
    </source>
</evidence>
<dbReference type="Gene3D" id="1.20.1250.20">
    <property type="entry name" value="MFS general substrate transporter like domains"/>
    <property type="match status" value="2"/>
</dbReference>
<dbReference type="InterPro" id="IPR020846">
    <property type="entry name" value="MFS_dom"/>
</dbReference>
<feature type="transmembrane region" description="Helical" evidence="6">
    <location>
        <begin position="80"/>
        <end position="97"/>
    </location>
</feature>
<feature type="transmembrane region" description="Helical" evidence="6">
    <location>
        <begin position="44"/>
        <end position="68"/>
    </location>
</feature>
<evidence type="ECO:0000313" key="8">
    <source>
        <dbReference type="EMBL" id="SYX86672.1"/>
    </source>
</evidence>
<feature type="transmembrane region" description="Helical" evidence="6">
    <location>
        <begin position="339"/>
        <end position="362"/>
    </location>
</feature>
<dbReference type="GO" id="GO:0005886">
    <property type="term" value="C:plasma membrane"/>
    <property type="evidence" value="ECO:0007669"/>
    <property type="project" value="UniProtKB-SubCell"/>
</dbReference>
<evidence type="ECO:0000256" key="2">
    <source>
        <dbReference type="ARBA" id="ARBA00022448"/>
    </source>
</evidence>
<dbReference type="Proteomes" id="UP000304148">
    <property type="component" value="Chromosome"/>
</dbReference>
<evidence type="ECO:0000256" key="3">
    <source>
        <dbReference type="ARBA" id="ARBA00022692"/>
    </source>
</evidence>
<sequence>MSFMRQISRAQWIGLVLVIGILFIDMLLYSLFIPVVPYFTSEYAMSSTTLGILFGSYAAALFITTPFFGRVADKFGRRKTILTGLVFMMISTMLFVFSQTTAMLIMARFLQGLAAAASWTAAMALLADLFSGPVRGAAMGFAMTGISSGSLLGAPIGGWLFEIGDHHTPFWFAAALTAVISIIVVFALREPVREERPTEGGGTFSLLRHRTILFVASIILLAETTLTMLEPLLPVYVTEQFQMSPLALGMLFGVMTLSYGMIAPIAGTLTAKHNPFRLMLIGLVGLALTLPLIAFAGNVTLLMMAGCLVGAAVGFTLSPTLPTLGAIVDGDSSGGDYGVAYALFNMIHAAGMMLGPIAGGVLTDALPVSSSLIVISVIIVSAVFGLSLLKRRHKQTFSISMSGVEPVQKMKANGKSVYNN</sequence>
<dbReference type="PROSITE" id="PS50850">
    <property type="entry name" value="MFS"/>
    <property type="match status" value="1"/>
</dbReference>
<feature type="transmembrane region" description="Helical" evidence="6">
    <location>
        <begin position="109"/>
        <end position="130"/>
    </location>
</feature>
<dbReference type="InterPro" id="IPR036259">
    <property type="entry name" value="MFS_trans_sf"/>
</dbReference>
<dbReference type="Pfam" id="PF07690">
    <property type="entry name" value="MFS_1"/>
    <property type="match status" value="1"/>
</dbReference>
<name>A0A383RJB8_PAEAL</name>
<gene>
    <name evidence="8" type="ORF">PBLR_15098</name>
</gene>
<dbReference type="InterPro" id="IPR011701">
    <property type="entry name" value="MFS"/>
</dbReference>
<feature type="transmembrane region" description="Helical" evidence="6">
    <location>
        <begin position="12"/>
        <end position="32"/>
    </location>
</feature>
<dbReference type="PANTHER" id="PTHR23506:SF23">
    <property type="entry name" value="GH10249P"/>
    <property type="match status" value="1"/>
</dbReference>
<feature type="transmembrane region" description="Helical" evidence="6">
    <location>
        <begin position="278"/>
        <end position="296"/>
    </location>
</feature>
<comment type="subcellular location">
    <subcellularLocation>
        <location evidence="1">Cell membrane</location>
        <topology evidence="1">Multi-pass membrane protein</topology>
    </subcellularLocation>
</comment>
<accession>A0A383RJB8</accession>
<dbReference type="GO" id="GO:0022857">
    <property type="term" value="F:transmembrane transporter activity"/>
    <property type="evidence" value="ECO:0007669"/>
    <property type="project" value="InterPro"/>
</dbReference>
<keyword evidence="2" id="KW-0813">Transport</keyword>
<dbReference type="SUPFAM" id="SSF103473">
    <property type="entry name" value="MFS general substrate transporter"/>
    <property type="match status" value="1"/>
</dbReference>
<feature type="transmembrane region" description="Helical" evidence="6">
    <location>
        <begin position="246"/>
        <end position="266"/>
    </location>
</feature>
<evidence type="ECO:0000313" key="9">
    <source>
        <dbReference type="Proteomes" id="UP000304148"/>
    </source>
</evidence>
<dbReference type="AlphaFoldDB" id="A0A383RJB8"/>
<dbReference type="InterPro" id="IPR001958">
    <property type="entry name" value="Tet-R_TetA/multi-R_MdtG-like"/>
</dbReference>
<dbReference type="CDD" id="cd17325">
    <property type="entry name" value="MFS_MdtG_SLC18_like"/>
    <property type="match status" value="1"/>
</dbReference>
<keyword evidence="4 6" id="KW-1133">Transmembrane helix</keyword>
<reference evidence="9" key="1">
    <citation type="submission" date="2018-08" db="EMBL/GenBank/DDBJ databases">
        <authorList>
            <person name="Chevrot R."/>
        </authorList>
    </citation>
    <scope>NUCLEOTIDE SEQUENCE [LARGE SCALE GENOMIC DNA]</scope>
</reference>
<dbReference type="EMBL" id="LS992241">
    <property type="protein sequence ID" value="SYX86672.1"/>
    <property type="molecule type" value="Genomic_DNA"/>
</dbReference>
<feature type="transmembrane region" description="Helical" evidence="6">
    <location>
        <begin position="137"/>
        <end position="158"/>
    </location>
</feature>
<feature type="transmembrane region" description="Helical" evidence="6">
    <location>
        <begin position="368"/>
        <end position="389"/>
    </location>
</feature>
<evidence type="ECO:0000256" key="4">
    <source>
        <dbReference type="ARBA" id="ARBA00022989"/>
    </source>
</evidence>
<dbReference type="InterPro" id="IPR050930">
    <property type="entry name" value="MFS_Vesicular_Transporter"/>
</dbReference>
<keyword evidence="3 6" id="KW-0812">Transmembrane</keyword>
<dbReference type="PRINTS" id="PR01035">
    <property type="entry name" value="TCRTETA"/>
</dbReference>
<feature type="domain" description="Major facilitator superfamily (MFS) profile" evidence="7">
    <location>
        <begin position="13"/>
        <end position="393"/>
    </location>
</feature>
<feature type="transmembrane region" description="Helical" evidence="6">
    <location>
        <begin position="209"/>
        <end position="226"/>
    </location>
</feature>
<organism evidence="8 9">
    <name type="scientific">Paenibacillus alvei</name>
    <name type="common">Bacillus alvei</name>
    <dbReference type="NCBI Taxonomy" id="44250"/>
    <lineage>
        <taxon>Bacteria</taxon>
        <taxon>Bacillati</taxon>
        <taxon>Bacillota</taxon>
        <taxon>Bacilli</taxon>
        <taxon>Bacillales</taxon>
        <taxon>Paenibacillaceae</taxon>
        <taxon>Paenibacillus</taxon>
    </lineage>
</organism>